<reference evidence="9 12" key="2">
    <citation type="journal article" date="2023" name="Int. J. Syst. Evol. Microbiol.">
        <title>The observation of taxonomic boundaries for the 16SrII and 16SrXXV phytoplasmas using genome-based delimitation.</title>
        <authorList>
            <person name="Rodrigues Jardim B."/>
            <person name="Tran-Nguyen L.T.T."/>
            <person name="Gambley C."/>
            <person name="Al-Sadi A.M."/>
            <person name="Al-Subhi A.M."/>
            <person name="Foissac X."/>
            <person name="Salar P."/>
            <person name="Cai H."/>
            <person name="Yang J.Y."/>
            <person name="Davis R."/>
            <person name="Jones L."/>
            <person name="Rodoni B."/>
            <person name="Constable F.E."/>
        </authorList>
    </citation>
    <scope>NUCLEOTIDE SEQUENCE [LARGE SCALE GENOMIC DNA]</scope>
    <source>
        <strain evidence="9">BAWM-OMN-P75</strain>
    </source>
</reference>
<dbReference type="GO" id="GO:0019843">
    <property type="term" value="F:rRNA binding"/>
    <property type="evidence" value="ECO:0007669"/>
    <property type="project" value="UniProtKB-UniRule"/>
</dbReference>
<dbReference type="InterPro" id="IPR019927">
    <property type="entry name" value="Ribosomal_uL3_bac/org-type"/>
</dbReference>
<gene>
    <name evidence="7 9" type="primary">rplC</name>
    <name evidence="10" type="ORF">B2G44_00420</name>
    <name evidence="9" type="ORF">OC712_00270</name>
</gene>
<dbReference type="AlphaFoldDB" id="A0A1S9M3D5"/>
<comment type="function">
    <text evidence="7">One of the primary rRNA binding proteins, it binds directly near the 3'-end of the 23S rRNA, where it nucleates assembly of the 50S subunit.</text>
</comment>
<dbReference type="SUPFAM" id="SSF50447">
    <property type="entry name" value="Translation proteins"/>
    <property type="match status" value="1"/>
</dbReference>
<evidence type="ECO:0000256" key="2">
    <source>
        <dbReference type="ARBA" id="ARBA00022730"/>
    </source>
</evidence>
<organism evidence="10 11">
    <name type="scientific">Candidatus Phytoplasma citri</name>
    <dbReference type="NCBI Taxonomy" id="180978"/>
    <lineage>
        <taxon>Bacteria</taxon>
        <taxon>Bacillati</taxon>
        <taxon>Mycoplasmatota</taxon>
        <taxon>Mollicutes</taxon>
        <taxon>Acholeplasmatales</taxon>
        <taxon>Acholeplasmataceae</taxon>
        <taxon>Candidatus Phytoplasma</taxon>
        <taxon>16SrII (Peanut WB group)</taxon>
    </lineage>
</organism>
<keyword evidence="2 7" id="KW-0699">rRNA-binding</keyword>
<dbReference type="GO" id="GO:0022625">
    <property type="term" value="C:cytosolic large ribosomal subunit"/>
    <property type="evidence" value="ECO:0007669"/>
    <property type="project" value="TreeGrafter"/>
</dbReference>
<evidence type="ECO:0000313" key="10">
    <source>
        <dbReference type="EMBL" id="OOP59754.1"/>
    </source>
</evidence>
<name>A0A1S9M3D5_9MOLU</name>
<reference evidence="10 11" key="1">
    <citation type="submission" date="2017-02" db="EMBL/GenBank/DDBJ databases">
        <title>A draft genome of 'Candidatus Phytoplasma aurantifolia' the agent of the witches-broom disease of lime.</title>
        <authorList>
            <person name="Foissac X."/>
            <person name="Carle P."/>
        </authorList>
    </citation>
    <scope>NUCLEOTIDE SEQUENCE [LARGE SCALE GENOMIC DNA]</scope>
    <source>
        <strain evidence="10 11">WBDL</strain>
    </source>
</reference>
<dbReference type="FunFam" id="2.40.30.10:FF:000004">
    <property type="entry name" value="50S ribosomal protein L3"/>
    <property type="match status" value="1"/>
</dbReference>
<evidence type="ECO:0000313" key="11">
    <source>
        <dbReference type="Proteomes" id="UP000189722"/>
    </source>
</evidence>
<dbReference type="STRING" id="180978.B2G44_00420"/>
<keyword evidence="4 7" id="KW-0689">Ribosomal protein</keyword>
<dbReference type="Proteomes" id="UP000189722">
    <property type="component" value="Unassembled WGS sequence"/>
</dbReference>
<evidence type="ECO:0000256" key="4">
    <source>
        <dbReference type="ARBA" id="ARBA00022980"/>
    </source>
</evidence>
<accession>A0A1S9M3D5</accession>
<evidence type="ECO:0000313" key="12">
    <source>
        <dbReference type="Proteomes" id="UP001383392"/>
    </source>
</evidence>
<dbReference type="HAMAP" id="MF_01325_B">
    <property type="entry name" value="Ribosomal_uL3_B"/>
    <property type="match status" value="1"/>
</dbReference>
<dbReference type="GO" id="GO:0006412">
    <property type="term" value="P:translation"/>
    <property type="evidence" value="ECO:0007669"/>
    <property type="project" value="UniProtKB-UniRule"/>
</dbReference>
<dbReference type="OrthoDB" id="9806135at2"/>
<comment type="caution">
    <text evidence="10">The sequence shown here is derived from an EMBL/GenBank/DDBJ whole genome shotgun (WGS) entry which is preliminary data.</text>
</comment>
<evidence type="ECO:0000256" key="1">
    <source>
        <dbReference type="ARBA" id="ARBA00006540"/>
    </source>
</evidence>
<dbReference type="Gene3D" id="3.30.160.810">
    <property type="match status" value="1"/>
</dbReference>
<comment type="subunit">
    <text evidence="7">Part of the 50S ribosomal subunit. Forms a cluster with proteins L14 and L19.</text>
</comment>
<dbReference type="NCBIfam" id="TIGR03625">
    <property type="entry name" value="L3_bact"/>
    <property type="match status" value="1"/>
</dbReference>
<dbReference type="GO" id="GO:0003735">
    <property type="term" value="F:structural constituent of ribosome"/>
    <property type="evidence" value="ECO:0007669"/>
    <property type="project" value="UniProtKB-UniRule"/>
</dbReference>
<evidence type="ECO:0000256" key="3">
    <source>
        <dbReference type="ARBA" id="ARBA00022884"/>
    </source>
</evidence>
<dbReference type="Gene3D" id="2.40.30.10">
    <property type="entry name" value="Translation factors"/>
    <property type="match status" value="1"/>
</dbReference>
<evidence type="ECO:0000256" key="6">
    <source>
        <dbReference type="ARBA" id="ARBA00035243"/>
    </source>
</evidence>
<protein>
    <recommendedName>
        <fullName evidence="6 7">Large ribosomal subunit protein uL3</fullName>
    </recommendedName>
</protein>
<dbReference type="InterPro" id="IPR009000">
    <property type="entry name" value="Transl_B-barrel_sf"/>
</dbReference>
<dbReference type="PANTHER" id="PTHR11229">
    <property type="entry name" value="50S RIBOSOMAL PROTEIN L3"/>
    <property type="match status" value="1"/>
</dbReference>
<feature type="region of interest" description="Disordered" evidence="8">
    <location>
        <begin position="137"/>
        <end position="164"/>
    </location>
</feature>
<sequence>MSKGILGRKIGMTQFFDHDQGLVIPVTIVHVANNVVVQQKKIEKDGYQATQLAFATKKEKNMTKPLKGHFNKYNSSPKFFVREISFNHNNSNKLSELKPGQILDINIFNSGDFIDVTGVSKGKGFAGVIKKYNQTIGPKSHGSRFHRRPGSNGPIKGNQKGKHLPSQMGFQKVTIQNLKIISVISDKDVILIKGSIPGPNKGFVMIKTAVKKINKEAISHA</sequence>
<keyword evidence="3 7" id="KW-0694">RNA-binding</keyword>
<keyword evidence="5 7" id="KW-0687">Ribonucleoprotein</keyword>
<comment type="similarity">
    <text evidence="1 7">Belongs to the universal ribosomal protein uL3 family.</text>
</comment>
<dbReference type="Pfam" id="PF00297">
    <property type="entry name" value="Ribosomal_L3"/>
    <property type="match status" value="1"/>
</dbReference>
<evidence type="ECO:0000256" key="5">
    <source>
        <dbReference type="ARBA" id="ARBA00023274"/>
    </source>
</evidence>
<dbReference type="PANTHER" id="PTHR11229:SF16">
    <property type="entry name" value="LARGE RIBOSOMAL SUBUNIT PROTEIN UL3C"/>
    <property type="match status" value="1"/>
</dbReference>
<keyword evidence="12" id="KW-1185">Reference proteome</keyword>
<dbReference type="RefSeq" id="WP_078122894.1">
    <property type="nucleotide sequence ID" value="NZ_JAOSJG010000002.1"/>
</dbReference>
<dbReference type="EMBL" id="JAOSJG010000002">
    <property type="protein sequence ID" value="MEK0308926.1"/>
    <property type="molecule type" value="Genomic_DNA"/>
</dbReference>
<dbReference type="Proteomes" id="UP001383392">
    <property type="component" value="Unassembled WGS sequence"/>
</dbReference>
<dbReference type="EMBL" id="MWKN01000015">
    <property type="protein sequence ID" value="OOP59754.1"/>
    <property type="molecule type" value="Genomic_DNA"/>
</dbReference>
<evidence type="ECO:0000313" key="9">
    <source>
        <dbReference type="EMBL" id="MEK0308926.1"/>
    </source>
</evidence>
<evidence type="ECO:0000256" key="7">
    <source>
        <dbReference type="HAMAP-Rule" id="MF_01325"/>
    </source>
</evidence>
<proteinExistence type="inferred from homology"/>
<evidence type="ECO:0000256" key="8">
    <source>
        <dbReference type="SAM" id="MobiDB-lite"/>
    </source>
</evidence>
<dbReference type="InterPro" id="IPR000597">
    <property type="entry name" value="Ribosomal_uL3"/>
</dbReference>